<sequence length="921" mass="96211">MVNESTCLKLQSMVMGVFATDDLVGRSSTMTSAPKKKWIQHYMQGEEPNGQPDQTLIGEDVGTKLVYSSSGSALRIDQTTSSVINNGGYSLDHPHVTSVIQRSGPSTPSSSSYAVNGSRHVAAAFYSYHQTRSRSPSPARGGGAHCNGSVNVTNGQRTASAAASPLHSHSVSNGSSAASSQRSYQSSPKMQDAEPFPQQPSGYLNSVASSSNHHSSSSSSNSSSTHPSFPRVDDLASRSHRLEEALLRASRKSPPMPPQTSLPVATAVAASSSSSSSSSSAAAAHFNAANSGRTSADELLELKKRSGAGTREVHNKLEKNRRAHLRECFEFLRKQLPAIDDKKLSNLGILKSALRHIQTLKRKEREYEHTMERLAREKIAAQQRLAALRKEVPSIPGYSNDAGSLDLTSVVPVVLHSQQVQMIQQSERDSPLTFANVQAHTIREENHYRLSGGASSSNRTRDGDQQSNSGTSTASEGADASDGEEPTADAQRRVVVRTPTTEQLLTAASQVTANGRQLPASPVPGSLKRPHVVLTNGVGAEEIGPSEADHSRPHIRYVRASTTAPSLAYATTTTMSHPAATYVTVVPTTAGGVLELTGVPIETREGAATIAGGGTALYQVRHPSAIAFATSASGHHVQLATPQVLAAHHGVQLLTHGPSLKLLTAGPTTGSVRVISASDVSTSLQPLMAVHTSSSVTGSKNSEEIAASLLNGTAVTSTSGTVFCTPSGVVIPSLVALPPTEASASSNSNSSSSSSSSSLPTNYELPRVTASISTHLKNSSTIPNSSAVLSIPNGLLKATVSRSLQPVTTAGVTHVMTPIAVTRSLPLVTNMAVVGQSTKHVAHILTNSSLDKMGLLKSGSIPIIGGQYLTPATGRHLIKPVVVVAAPPSTSPTTTQVVAPRDGSTTATARPSTPQTKYPPT</sequence>
<proteinExistence type="predicted"/>
<keyword evidence="5" id="KW-0539">Nucleus</keyword>
<dbReference type="Proteomes" id="UP001234178">
    <property type="component" value="Unassembled WGS sequence"/>
</dbReference>
<keyword evidence="2" id="KW-0805">Transcription regulation</keyword>
<dbReference type="Pfam" id="PF00010">
    <property type="entry name" value="HLH"/>
    <property type="match status" value="1"/>
</dbReference>
<dbReference type="InterPro" id="IPR036638">
    <property type="entry name" value="HLH_DNA-bd_sf"/>
</dbReference>
<evidence type="ECO:0000256" key="1">
    <source>
        <dbReference type="ARBA" id="ARBA00004123"/>
    </source>
</evidence>
<keyword evidence="4" id="KW-0804">Transcription</keyword>
<dbReference type="EMBL" id="JAOYFB010000039">
    <property type="protein sequence ID" value="KAK4030280.1"/>
    <property type="molecule type" value="Genomic_DNA"/>
</dbReference>
<reference evidence="9 10" key="1">
    <citation type="journal article" date="2023" name="Nucleic Acids Res.">
        <title>The hologenome of Daphnia magna reveals possible DNA methylation and microbiome-mediated evolution of the host genome.</title>
        <authorList>
            <person name="Chaturvedi A."/>
            <person name="Li X."/>
            <person name="Dhandapani V."/>
            <person name="Marshall H."/>
            <person name="Kissane S."/>
            <person name="Cuenca-Cambronero M."/>
            <person name="Asole G."/>
            <person name="Calvet F."/>
            <person name="Ruiz-Romero M."/>
            <person name="Marangio P."/>
            <person name="Guigo R."/>
            <person name="Rago D."/>
            <person name="Mirbahai L."/>
            <person name="Eastwood N."/>
            <person name="Colbourne J.K."/>
            <person name="Zhou J."/>
            <person name="Mallon E."/>
            <person name="Orsini L."/>
        </authorList>
    </citation>
    <scope>NUCLEOTIDE SEQUENCE [LARGE SCALE GENOMIC DNA]</scope>
    <source>
        <strain evidence="9">LRV0_1</strain>
    </source>
</reference>
<dbReference type="PROSITE" id="PS50888">
    <property type="entry name" value="BHLH"/>
    <property type="match status" value="1"/>
</dbReference>
<evidence type="ECO:0000259" key="8">
    <source>
        <dbReference type="PROSITE" id="PS50888"/>
    </source>
</evidence>
<comment type="subcellular location">
    <subcellularLocation>
        <location evidence="1">Nucleus</location>
    </subcellularLocation>
</comment>
<evidence type="ECO:0000256" key="3">
    <source>
        <dbReference type="ARBA" id="ARBA00023125"/>
    </source>
</evidence>
<feature type="region of interest" description="Disordered" evidence="7">
    <location>
        <begin position="247"/>
        <end position="267"/>
    </location>
</feature>
<keyword evidence="6" id="KW-0175">Coiled coil</keyword>
<feature type="region of interest" description="Disordered" evidence="7">
    <location>
        <begin position="132"/>
        <end position="234"/>
    </location>
</feature>
<name>A0ABR0AYR7_9CRUS</name>
<feature type="compositionally biased region" description="Polar residues" evidence="7">
    <location>
        <begin position="148"/>
        <end position="158"/>
    </location>
</feature>
<evidence type="ECO:0000256" key="4">
    <source>
        <dbReference type="ARBA" id="ARBA00023163"/>
    </source>
</evidence>
<feature type="domain" description="BHLH" evidence="8">
    <location>
        <begin position="309"/>
        <end position="360"/>
    </location>
</feature>
<protein>
    <recommendedName>
        <fullName evidence="8">BHLH domain-containing protein</fullName>
    </recommendedName>
</protein>
<dbReference type="SMART" id="SM00353">
    <property type="entry name" value="HLH"/>
    <property type="match status" value="1"/>
</dbReference>
<dbReference type="SUPFAM" id="SSF47459">
    <property type="entry name" value="HLH, helix-loop-helix DNA-binding domain"/>
    <property type="match status" value="1"/>
</dbReference>
<dbReference type="PANTHER" id="PTHR11969">
    <property type="entry name" value="MAX DIMERIZATION, MAD"/>
    <property type="match status" value="1"/>
</dbReference>
<feature type="region of interest" description="Disordered" evidence="7">
    <location>
        <begin position="445"/>
        <end position="494"/>
    </location>
</feature>
<feature type="region of interest" description="Disordered" evidence="7">
    <location>
        <begin position="740"/>
        <end position="761"/>
    </location>
</feature>
<gene>
    <name evidence="9" type="ORF">OUZ56_023269</name>
</gene>
<feature type="coiled-coil region" evidence="6">
    <location>
        <begin position="350"/>
        <end position="391"/>
    </location>
</feature>
<feature type="compositionally biased region" description="Low complexity" evidence="7">
    <location>
        <begin position="888"/>
        <end position="900"/>
    </location>
</feature>
<dbReference type="Gene3D" id="4.10.280.10">
    <property type="entry name" value="Helix-loop-helix DNA-binding domain"/>
    <property type="match status" value="1"/>
</dbReference>
<evidence type="ECO:0000313" key="10">
    <source>
        <dbReference type="Proteomes" id="UP001234178"/>
    </source>
</evidence>
<keyword evidence="3" id="KW-0238">DNA-binding</keyword>
<evidence type="ECO:0000313" key="9">
    <source>
        <dbReference type="EMBL" id="KAK4030280.1"/>
    </source>
</evidence>
<dbReference type="InterPro" id="IPR011598">
    <property type="entry name" value="bHLH_dom"/>
</dbReference>
<dbReference type="CDD" id="cd11402">
    <property type="entry name" value="bHLHzip_Mnt"/>
    <property type="match status" value="1"/>
</dbReference>
<feature type="compositionally biased region" description="Polar residues" evidence="7">
    <location>
        <begin position="903"/>
        <end position="921"/>
    </location>
</feature>
<feature type="compositionally biased region" description="Low complexity" evidence="7">
    <location>
        <begin position="159"/>
        <end position="187"/>
    </location>
</feature>
<feature type="compositionally biased region" description="Polar residues" evidence="7">
    <location>
        <begin position="465"/>
        <end position="475"/>
    </location>
</feature>
<evidence type="ECO:0000256" key="5">
    <source>
        <dbReference type="ARBA" id="ARBA00023242"/>
    </source>
</evidence>
<accession>A0ABR0AYR7</accession>
<evidence type="ECO:0000256" key="2">
    <source>
        <dbReference type="ARBA" id="ARBA00023015"/>
    </source>
</evidence>
<feature type="region of interest" description="Disordered" evidence="7">
    <location>
        <begin position="888"/>
        <end position="921"/>
    </location>
</feature>
<evidence type="ECO:0000256" key="6">
    <source>
        <dbReference type="SAM" id="Coils"/>
    </source>
</evidence>
<evidence type="ECO:0000256" key="7">
    <source>
        <dbReference type="SAM" id="MobiDB-lite"/>
    </source>
</evidence>
<feature type="compositionally biased region" description="Polar residues" evidence="7">
    <location>
        <begin position="199"/>
        <end position="208"/>
    </location>
</feature>
<feature type="region of interest" description="Disordered" evidence="7">
    <location>
        <begin position="508"/>
        <end position="530"/>
    </location>
</feature>
<dbReference type="PANTHER" id="PTHR11969:SF54">
    <property type="entry name" value="MAD-LIKE PROTEIN 1"/>
    <property type="match status" value="1"/>
</dbReference>
<feature type="compositionally biased region" description="Low complexity" evidence="7">
    <location>
        <begin position="209"/>
        <end position="224"/>
    </location>
</feature>
<organism evidence="9 10">
    <name type="scientific">Daphnia magna</name>
    <dbReference type="NCBI Taxonomy" id="35525"/>
    <lineage>
        <taxon>Eukaryota</taxon>
        <taxon>Metazoa</taxon>
        <taxon>Ecdysozoa</taxon>
        <taxon>Arthropoda</taxon>
        <taxon>Crustacea</taxon>
        <taxon>Branchiopoda</taxon>
        <taxon>Diplostraca</taxon>
        <taxon>Cladocera</taxon>
        <taxon>Anomopoda</taxon>
        <taxon>Daphniidae</taxon>
        <taxon>Daphnia</taxon>
    </lineage>
</organism>
<feature type="compositionally biased region" description="Low complexity" evidence="7">
    <location>
        <begin position="742"/>
        <end position="758"/>
    </location>
</feature>
<comment type="caution">
    <text evidence="9">The sequence shown here is derived from an EMBL/GenBank/DDBJ whole genome shotgun (WGS) entry which is preliminary data.</text>
</comment>
<keyword evidence="10" id="KW-1185">Reference proteome</keyword>